<protein>
    <submittedName>
        <fullName evidence="5">Helix-turn-helix transcriptional regulator</fullName>
    </submittedName>
</protein>
<dbReference type="PANTHER" id="PTHR46797">
    <property type="entry name" value="HTH-TYPE TRANSCRIPTIONAL REGULATOR"/>
    <property type="match status" value="1"/>
</dbReference>
<accession>A0A6N6N191</accession>
<feature type="domain" description="HTH cro/C1-type" evidence="4">
    <location>
        <begin position="14"/>
        <end position="68"/>
    </location>
</feature>
<reference evidence="5 6" key="1">
    <citation type="journal article" date="2017" name="Int. J. Syst. Evol. Microbiol.">
        <title>Desulfovibrio senegalensis sp. nov., a mesophilic sulfate reducer isolated from marine sediment.</title>
        <authorList>
            <person name="Thioye A."/>
            <person name="Gam Z.B.A."/>
            <person name="Mbengue M."/>
            <person name="Cayol J.L."/>
            <person name="Joseph-Bartoli M."/>
            <person name="Toure-Kane C."/>
            <person name="Labat M."/>
        </authorList>
    </citation>
    <scope>NUCLEOTIDE SEQUENCE [LARGE SCALE GENOMIC DNA]</scope>
    <source>
        <strain evidence="5 6">DSM 101509</strain>
    </source>
</reference>
<keyword evidence="3" id="KW-0804">Transcription</keyword>
<dbReference type="SUPFAM" id="SSF47413">
    <property type="entry name" value="lambda repressor-like DNA-binding domains"/>
    <property type="match status" value="1"/>
</dbReference>
<evidence type="ECO:0000256" key="1">
    <source>
        <dbReference type="ARBA" id="ARBA00023015"/>
    </source>
</evidence>
<dbReference type="EMBL" id="WAIE01000004">
    <property type="protein sequence ID" value="KAB1441371.1"/>
    <property type="molecule type" value="Genomic_DNA"/>
</dbReference>
<evidence type="ECO:0000313" key="5">
    <source>
        <dbReference type="EMBL" id="KAB1441371.1"/>
    </source>
</evidence>
<dbReference type="InterPro" id="IPR010982">
    <property type="entry name" value="Lambda_DNA-bd_dom_sf"/>
</dbReference>
<keyword evidence="1" id="KW-0805">Transcription regulation</keyword>
<keyword evidence="6" id="KW-1185">Reference proteome</keyword>
<dbReference type="GO" id="GO:0003700">
    <property type="term" value="F:DNA-binding transcription factor activity"/>
    <property type="evidence" value="ECO:0007669"/>
    <property type="project" value="TreeGrafter"/>
</dbReference>
<proteinExistence type="predicted"/>
<dbReference type="GO" id="GO:0005829">
    <property type="term" value="C:cytosol"/>
    <property type="evidence" value="ECO:0007669"/>
    <property type="project" value="TreeGrafter"/>
</dbReference>
<evidence type="ECO:0000256" key="3">
    <source>
        <dbReference type="ARBA" id="ARBA00023163"/>
    </source>
</evidence>
<evidence type="ECO:0000313" key="6">
    <source>
        <dbReference type="Proteomes" id="UP000438699"/>
    </source>
</evidence>
<organism evidence="5 6">
    <name type="scientific">Pseudodesulfovibrio senegalensis</name>
    <dbReference type="NCBI Taxonomy" id="1721087"/>
    <lineage>
        <taxon>Bacteria</taxon>
        <taxon>Pseudomonadati</taxon>
        <taxon>Thermodesulfobacteriota</taxon>
        <taxon>Desulfovibrionia</taxon>
        <taxon>Desulfovibrionales</taxon>
        <taxon>Desulfovibrionaceae</taxon>
    </lineage>
</organism>
<dbReference type="RefSeq" id="WP_151151114.1">
    <property type="nucleotide sequence ID" value="NZ_WAIE01000004.1"/>
</dbReference>
<dbReference type="CDD" id="cd00093">
    <property type="entry name" value="HTH_XRE"/>
    <property type="match status" value="1"/>
</dbReference>
<dbReference type="OrthoDB" id="9815697at2"/>
<gene>
    <name evidence="5" type="ORF">F8A88_10515</name>
</gene>
<keyword evidence="2" id="KW-0238">DNA-binding</keyword>
<dbReference type="InterPro" id="IPR001387">
    <property type="entry name" value="Cro/C1-type_HTH"/>
</dbReference>
<dbReference type="Proteomes" id="UP000438699">
    <property type="component" value="Unassembled WGS sequence"/>
</dbReference>
<dbReference type="GO" id="GO:0003677">
    <property type="term" value="F:DNA binding"/>
    <property type="evidence" value="ECO:0007669"/>
    <property type="project" value="UniProtKB-KW"/>
</dbReference>
<dbReference type="PANTHER" id="PTHR46797:SF23">
    <property type="entry name" value="HTH-TYPE TRANSCRIPTIONAL REGULATOR SUTR"/>
    <property type="match status" value="1"/>
</dbReference>
<sequence>MGKDSFTVILGAVIRSKRKDLKASQEGFAATIDLHRTYYGAVERGERNVSIKNLLKIAEGLNCPLSKIIQETEQAFAD</sequence>
<dbReference type="SMART" id="SM00530">
    <property type="entry name" value="HTH_XRE"/>
    <property type="match status" value="1"/>
</dbReference>
<dbReference type="AlphaFoldDB" id="A0A6N6N191"/>
<evidence type="ECO:0000256" key="2">
    <source>
        <dbReference type="ARBA" id="ARBA00023125"/>
    </source>
</evidence>
<comment type="caution">
    <text evidence="5">The sequence shown here is derived from an EMBL/GenBank/DDBJ whole genome shotgun (WGS) entry which is preliminary data.</text>
</comment>
<name>A0A6N6N191_9BACT</name>
<evidence type="ECO:0000259" key="4">
    <source>
        <dbReference type="PROSITE" id="PS50943"/>
    </source>
</evidence>
<dbReference type="PROSITE" id="PS50943">
    <property type="entry name" value="HTH_CROC1"/>
    <property type="match status" value="1"/>
</dbReference>
<dbReference type="Gene3D" id="1.10.260.40">
    <property type="entry name" value="lambda repressor-like DNA-binding domains"/>
    <property type="match status" value="1"/>
</dbReference>
<dbReference type="Pfam" id="PF01381">
    <property type="entry name" value="HTH_3"/>
    <property type="match status" value="1"/>
</dbReference>
<dbReference type="InterPro" id="IPR050807">
    <property type="entry name" value="TransReg_Diox_bact_type"/>
</dbReference>